<dbReference type="RefSeq" id="WP_008027771.1">
    <property type="nucleotide sequence ID" value="NZ_ACYY01000002.1"/>
</dbReference>
<evidence type="ECO:0000313" key="4">
    <source>
        <dbReference type="Proteomes" id="UP000010121"/>
    </source>
</evidence>
<dbReference type="STRING" id="371731.Rsw2DRAFT_0524"/>
<feature type="compositionally biased region" description="Acidic residues" evidence="1">
    <location>
        <begin position="79"/>
        <end position="114"/>
    </location>
</feature>
<comment type="caution">
    <text evidence="3">The sequence shown here is derived from an EMBL/GenBank/DDBJ whole genome shotgun (WGS) entry which is preliminary data.</text>
</comment>
<keyword evidence="4" id="KW-1185">Reference proteome</keyword>
<evidence type="ECO:0000256" key="2">
    <source>
        <dbReference type="SAM" id="SignalP"/>
    </source>
</evidence>
<feature type="chain" id="PRO_5002990380" evidence="2">
    <location>
        <begin position="19"/>
        <end position="255"/>
    </location>
</feature>
<dbReference type="Proteomes" id="UP000010121">
    <property type="component" value="Unassembled WGS sequence"/>
</dbReference>
<gene>
    <name evidence="3" type="ORF">Rsw2DRAFT_0524</name>
</gene>
<protein>
    <submittedName>
        <fullName evidence="3">Uncharacterized protein</fullName>
    </submittedName>
</protein>
<keyword evidence="2" id="KW-0732">Signal</keyword>
<proteinExistence type="predicted"/>
<feature type="signal peptide" evidence="2">
    <location>
        <begin position="1"/>
        <end position="18"/>
    </location>
</feature>
<dbReference type="AlphaFoldDB" id="C8RXJ6"/>
<dbReference type="EMBL" id="ACYY01000002">
    <property type="protein sequence ID" value="EEW26721.1"/>
    <property type="molecule type" value="Genomic_DNA"/>
</dbReference>
<sequence>MNRRLIHLLLLSAVLASAGDLVCSGWKPGTGAVFAGGSDDGSDHSDHDSGGSSGDDHDSDRDGNDDQSDQNDSSGNDGGSDDGGSDDGGSDDGGSDDGGSDDGGSDDGGSDDGGSDGSDASRGGSGGDAVTLNLNGADGIRLFFNNGSMERILAGTYQRIDRRGRILESRPATRTERNRLRAISSNVRAAASDGVTSVVTVNASRQRVEIVDVAGWREMLDKDRYVLTDPNGNVVTRRKASKKDVARVLKMLGRN</sequence>
<reference evidence="3 4" key="1">
    <citation type="submission" date="2009-08" db="EMBL/GenBank/DDBJ databases">
        <title>The draft genome of Rhodobacter sp. SW2.</title>
        <authorList>
            <consortium name="US DOE Joint Genome Institute (JGI-PGF)"/>
            <person name="Lucas S."/>
            <person name="Copeland A."/>
            <person name="Lapidus A."/>
            <person name="Glavina del Rio T."/>
            <person name="Tice H."/>
            <person name="Bruce D."/>
            <person name="Goodwin L."/>
            <person name="Pitluck S."/>
            <person name="Larimer F."/>
            <person name="Land M.L."/>
            <person name="Hauser L."/>
            <person name="Emerson D."/>
        </authorList>
    </citation>
    <scope>NUCLEOTIDE SEQUENCE [LARGE SCALE GENOMIC DNA]</scope>
    <source>
        <strain evidence="3 4">SW2</strain>
    </source>
</reference>
<organism evidence="3 4">
    <name type="scientific">Rhodobacter ferrooxidans</name>
    <dbReference type="NCBI Taxonomy" id="371731"/>
    <lineage>
        <taxon>Bacteria</taxon>
        <taxon>Pseudomonadati</taxon>
        <taxon>Pseudomonadota</taxon>
        <taxon>Alphaproteobacteria</taxon>
        <taxon>Rhodobacterales</taxon>
        <taxon>Rhodobacter group</taxon>
        <taxon>Rhodobacter</taxon>
    </lineage>
</organism>
<accession>C8RXJ6</accession>
<evidence type="ECO:0000256" key="1">
    <source>
        <dbReference type="SAM" id="MobiDB-lite"/>
    </source>
</evidence>
<feature type="compositionally biased region" description="Basic and acidic residues" evidence="1">
    <location>
        <begin position="41"/>
        <end position="64"/>
    </location>
</feature>
<dbReference type="OrthoDB" id="7876421at2"/>
<evidence type="ECO:0000313" key="3">
    <source>
        <dbReference type="EMBL" id="EEW26721.1"/>
    </source>
</evidence>
<name>C8RXJ6_9RHOB</name>
<feature type="region of interest" description="Disordered" evidence="1">
    <location>
        <begin position="33"/>
        <end position="127"/>
    </location>
</feature>